<sequence length="498" mass="52925">MGIHDQRLQDTIALAKSKPGQLLIDGQWVNALSGETFTTATPATGQVIREVAKGGPGDIDLAVAAARRALEEGPWSRFSPFERQAVLLKLADLVEEHWDDIAKLDSLDLGNPITRTAAGKRRSVGLLRYYAGLATAIHGHTIETSAPGNPLAYTLKEPVGVVGAINPWNGPFGMSVWKIAPALATGCTVVLKPAEQAPLSPIYFGQLCLEAGVPPGVVNVISGMGDAGAHLAAHPGVDKVAFTGSTHVGQRIIEASAGNVKRVTLELGGKSPNIVFADANLDKAVPAAAMAVFLNSGQICSAGTRLFVEEAVYDEFIEKVAAFTTSLKVGDPLDLETQLGPVVSQEQMERIIGYLDIGREQGATVSAGGGRILEDGLEKGYFLQPTVFSGVDDDMKIAREEIFGPVLSALKFTDIDDVVRRANDTSFGLGSGVWTRDISKATQMSRRLKAGSVWVNSYQLMDPAVPFGGYKMSGYGRESGVEHIEEFLNTKAVWIAEG</sequence>
<evidence type="ECO:0000313" key="6">
    <source>
        <dbReference type="EMBL" id="MBB4020522.1"/>
    </source>
</evidence>
<protein>
    <submittedName>
        <fullName evidence="6">Aldehyde dehydrogenase (NAD+)</fullName>
        <ecNumber evidence="6">1.2.1.3</ecNumber>
    </submittedName>
</protein>
<dbReference type="Gene3D" id="3.40.605.10">
    <property type="entry name" value="Aldehyde Dehydrogenase, Chain A, domain 1"/>
    <property type="match status" value="1"/>
</dbReference>
<reference evidence="6" key="1">
    <citation type="submission" date="2020-08" db="EMBL/GenBank/DDBJ databases">
        <title>Genomic Encyclopedia of Type Strains, Phase IV (KMG-IV): sequencing the most valuable type-strain genomes for metagenomic binning, comparative biology and taxonomic classification.</title>
        <authorList>
            <person name="Goeker M."/>
        </authorList>
    </citation>
    <scope>NUCLEOTIDE SEQUENCE [LARGE SCALE GENOMIC DNA]</scope>
    <source>
        <strain evidence="6">DSM 105040</strain>
    </source>
</reference>
<dbReference type="Proteomes" id="UP000585681">
    <property type="component" value="Unassembled WGS sequence"/>
</dbReference>
<keyword evidence="2 4" id="KW-0560">Oxidoreductase</keyword>
<dbReference type="Pfam" id="PF00171">
    <property type="entry name" value="Aldedh"/>
    <property type="match status" value="1"/>
</dbReference>
<dbReference type="FunFam" id="3.40.605.10:FF:000007">
    <property type="entry name" value="NAD/NADP-dependent betaine aldehyde dehydrogenase"/>
    <property type="match status" value="1"/>
</dbReference>
<evidence type="ECO:0000313" key="7">
    <source>
        <dbReference type="Proteomes" id="UP000585681"/>
    </source>
</evidence>
<dbReference type="FunFam" id="3.40.309.10:FF:000001">
    <property type="entry name" value="Mitochondrial aldehyde dehydrogenase 2"/>
    <property type="match status" value="1"/>
</dbReference>
<comment type="caution">
    <text evidence="6">The sequence shown here is derived from an EMBL/GenBank/DDBJ whole genome shotgun (WGS) entry which is preliminary data.</text>
</comment>
<evidence type="ECO:0000259" key="5">
    <source>
        <dbReference type="Pfam" id="PF00171"/>
    </source>
</evidence>
<dbReference type="InterPro" id="IPR016160">
    <property type="entry name" value="Ald_DH_CS_CYS"/>
</dbReference>
<name>A0A840C8Z6_9RHOB</name>
<dbReference type="AlphaFoldDB" id="A0A840C8Z6"/>
<dbReference type="InterPro" id="IPR015590">
    <property type="entry name" value="Aldehyde_DH_dom"/>
</dbReference>
<proteinExistence type="inferred from homology"/>
<dbReference type="InterPro" id="IPR016162">
    <property type="entry name" value="Ald_DH_N"/>
</dbReference>
<dbReference type="InterPro" id="IPR029510">
    <property type="entry name" value="Ald_DH_CS_GLU"/>
</dbReference>
<dbReference type="InterPro" id="IPR016163">
    <property type="entry name" value="Ald_DH_C"/>
</dbReference>
<organism evidence="6 7">
    <name type="scientific">Actibacterium naphthalenivorans</name>
    <dbReference type="NCBI Taxonomy" id="1614693"/>
    <lineage>
        <taxon>Bacteria</taxon>
        <taxon>Pseudomonadati</taxon>
        <taxon>Pseudomonadota</taxon>
        <taxon>Alphaproteobacteria</taxon>
        <taxon>Rhodobacterales</taxon>
        <taxon>Roseobacteraceae</taxon>
        <taxon>Actibacterium</taxon>
    </lineage>
</organism>
<dbReference type="GO" id="GO:0004029">
    <property type="term" value="F:aldehyde dehydrogenase (NAD+) activity"/>
    <property type="evidence" value="ECO:0007669"/>
    <property type="project" value="UniProtKB-EC"/>
</dbReference>
<dbReference type="PANTHER" id="PTHR11699">
    <property type="entry name" value="ALDEHYDE DEHYDROGENASE-RELATED"/>
    <property type="match status" value="1"/>
</dbReference>
<accession>A0A840C8Z6</accession>
<evidence type="ECO:0000256" key="2">
    <source>
        <dbReference type="ARBA" id="ARBA00023002"/>
    </source>
</evidence>
<dbReference type="PROSITE" id="PS00687">
    <property type="entry name" value="ALDEHYDE_DEHYDR_GLU"/>
    <property type="match status" value="1"/>
</dbReference>
<keyword evidence="7" id="KW-1185">Reference proteome</keyword>
<evidence type="ECO:0000256" key="3">
    <source>
        <dbReference type="PROSITE-ProRule" id="PRU10007"/>
    </source>
</evidence>
<comment type="similarity">
    <text evidence="1 4">Belongs to the aldehyde dehydrogenase family.</text>
</comment>
<dbReference type="InterPro" id="IPR016161">
    <property type="entry name" value="Ald_DH/histidinol_DH"/>
</dbReference>
<feature type="domain" description="Aldehyde dehydrogenase" evidence="5">
    <location>
        <begin position="28"/>
        <end position="493"/>
    </location>
</feature>
<gene>
    <name evidence="6" type="ORF">GGR17_000313</name>
</gene>
<dbReference type="SUPFAM" id="SSF53720">
    <property type="entry name" value="ALDH-like"/>
    <property type="match status" value="1"/>
</dbReference>
<dbReference type="EC" id="1.2.1.3" evidence="6"/>
<evidence type="ECO:0000256" key="1">
    <source>
        <dbReference type="ARBA" id="ARBA00009986"/>
    </source>
</evidence>
<feature type="active site" evidence="3">
    <location>
        <position position="266"/>
    </location>
</feature>
<dbReference type="EMBL" id="JACIEQ010000001">
    <property type="protein sequence ID" value="MBB4020522.1"/>
    <property type="molecule type" value="Genomic_DNA"/>
</dbReference>
<evidence type="ECO:0000256" key="4">
    <source>
        <dbReference type="RuleBase" id="RU003345"/>
    </source>
</evidence>
<dbReference type="PROSITE" id="PS00070">
    <property type="entry name" value="ALDEHYDE_DEHYDR_CYS"/>
    <property type="match status" value="1"/>
</dbReference>
<dbReference type="RefSeq" id="WP_054538367.1">
    <property type="nucleotide sequence ID" value="NZ_JACIEQ010000001.1"/>
</dbReference>
<dbReference type="Gene3D" id="3.40.309.10">
    <property type="entry name" value="Aldehyde Dehydrogenase, Chain A, domain 2"/>
    <property type="match status" value="1"/>
</dbReference>